<dbReference type="AlphaFoldDB" id="A0A6J4RVM0"/>
<evidence type="ECO:0008006" key="3">
    <source>
        <dbReference type="Google" id="ProtNLM"/>
    </source>
</evidence>
<evidence type="ECO:0000313" key="2">
    <source>
        <dbReference type="EMBL" id="CAA9476408.1"/>
    </source>
</evidence>
<name>A0A6J4RVM0_9ACTN</name>
<protein>
    <recommendedName>
        <fullName evidence="3">Secreted protein</fullName>
    </recommendedName>
</protein>
<organism evidence="2">
    <name type="scientific">uncultured Solirubrobacteraceae bacterium</name>
    <dbReference type="NCBI Taxonomy" id="1162706"/>
    <lineage>
        <taxon>Bacteria</taxon>
        <taxon>Bacillati</taxon>
        <taxon>Actinomycetota</taxon>
        <taxon>Thermoleophilia</taxon>
        <taxon>Solirubrobacterales</taxon>
        <taxon>Solirubrobacteraceae</taxon>
        <taxon>environmental samples</taxon>
    </lineage>
</organism>
<feature type="compositionally biased region" description="Polar residues" evidence="1">
    <location>
        <begin position="116"/>
        <end position="128"/>
    </location>
</feature>
<gene>
    <name evidence="2" type="ORF">AVDCRST_MAG53-325</name>
</gene>
<feature type="region of interest" description="Disordered" evidence="1">
    <location>
        <begin position="108"/>
        <end position="128"/>
    </location>
</feature>
<dbReference type="EMBL" id="CADCVR010000014">
    <property type="protein sequence ID" value="CAA9476408.1"/>
    <property type="molecule type" value="Genomic_DNA"/>
</dbReference>
<proteinExistence type="predicted"/>
<reference evidence="2" key="1">
    <citation type="submission" date="2020-02" db="EMBL/GenBank/DDBJ databases">
        <authorList>
            <person name="Meier V. D."/>
        </authorList>
    </citation>
    <scope>NUCLEOTIDE SEQUENCE</scope>
    <source>
        <strain evidence="2">AVDCRST_MAG53</strain>
    </source>
</reference>
<accession>A0A6J4RVM0</accession>
<evidence type="ECO:0000256" key="1">
    <source>
        <dbReference type="SAM" id="MobiDB-lite"/>
    </source>
</evidence>
<sequence length="128" mass="14626">MEYKGRYMIPRPQGNETCVTHNGQMIPVTDGRYLASVAYYQGGTTVVDFTDPANPREIAYTDAANSDTWSAYWYNGFVFANGGLHRDGRENPGFEVYRVTDEDGRPLRTRNWHHLNPQTQEGFQETGR</sequence>